<proteinExistence type="predicted"/>
<dbReference type="Proteomes" id="UP000015105">
    <property type="component" value="Chromosome 3D"/>
</dbReference>
<evidence type="ECO:0000256" key="1">
    <source>
        <dbReference type="SAM" id="MobiDB-lite"/>
    </source>
</evidence>
<feature type="compositionally biased region" description="Basic and acidic residues" evidence="1">
    <location>
        <begin position="12"/>
        <end position="25"/>
    </location>
</feature>
<reference evidence="2" key="3">
    <citation type="journal article" date="2017" name="Nature">
        <title>Genome sequence of the progenitor of the wheat D genome Aegilops tauschii.</title>
        <authorList>
            <person name="Luo M.C."/>
            <person name="Gu Y.Q."/>
            <person name="Puiu D."/>
            <person name="Wang H."/>
            <person name="Twardziok S.O."/>
            <person name="Deal K.R."/>
            <person name="Huo N."/>
            <person name="Zhu T."/>
            <person name="Wang L."/>
            <person name="Wang Y."/>
            <person name="McGuire P.E."/>
            <person name="Liu S."/>
            <person name="Long H."/>
            <person name="Ramasamy R.K."/>
            <person name="Rodriguez J.C."/>
            <person name="Van S.L."/>
            <person name="Yuan L."/>
            <person name="Wang Z."/>
            <person name="Xia Z."/>
            <person name="Xiao L."/>
            <person name="Anderson O.D."/>
            <person name="Ouyang S."/>
            <person name="Liang Y."/>
            <person name="Zimin A.V."/>
            <person name="Pertea G."/>
            <person name="Qi P."/>
            <person name="Bennetzen J.L."/>
            <person name="Dai X."/>
            <person name="Dawson M.W."/>
            <person name="Muller H.G."/>
            <person name="Kugler K."/>
            <person name="Rivarola-Duarte L."/>
            <person name="Spannagl M."/>
            <person name="Mayer K.F.X."/>
            <person name="Lu F.H."/>
            <person name="Bevan M.W."/>
            <person name="Leroy P."/>
            <person name="Li P."/>
            <person name="You F.M."/>
            <person name="Sun Q."/>
            <person name="Liu Z."/>
            <person name="Lyons E."/>
            <person name="Wicker T."/>
            <person name="Salzberg S.L."/>
            <person name="Devos K.M."/>
            <person name="Dvorak J."/>
        </authorList>
    </citation>
    <scope>NUCLEOTIDE SEQUENCE [LARGE SCALE GENOMIC DNA]</scope>
    <source>
        <strain evidence="2">cv. AL8/78</strain>
    </source>
</reference>
<dbReference type="Gramene" id="AET3Gv21223900.8">
    <property type="protein sequence ID" value="AET3Gv21223900.8"/>
    <property type="gene ID" value="AET3Gv21223900"/>
</dbReference>
<organism evidence="2 3">
    <name type="scientific">Aegilops tauschii subsp. strangulata</name>
    <name type="common">Goatgrass</name>
    <dbReference type="NCBI Taxonomy" id="200361"/>
    <lineage>
        <taxon>Eukaryota</taxon>
        <taxon>Viridiplantae</taxon>
        <taxon>Streptophyta</taxon>
        <taxon>Embryophyta</taxon>
        <taxon>Tracheophyta</taxon>
        <taxon>Spermatophyta</taxon>
        <taxon>Magnoliopsida</taxon>
        <taxon>Liliopsida</taxon>
        <taxon>Poales</taxon>
        <taxon>Poaceae</taxon>
        <taxon>BOP clade</taxon>
        <taxon>Pooideae</taxon>
        <taxon>Triticodae</taxon>
        <taxon>Triticeae</taxon>
        <taxon>Triticinae</taxon>
        <taxon>Aegilops</taxon>
    </lineage>
</organism>
<evidence type="ECO:0000313" key="3">
    <source>
        <dbReference type="Proteomes" id="UP000015105"/>
    </source>
</evidence>
<name>A0A453GV14_AEGTS</name>
<keyword evidence="3" id="KW-1185">Reference proteome</keyword>
<reference evidence="3" key="2">
    <citation type="journal article" date="2017" name="Nat. Plants">
        <title>The Aegilops tauschii genome reveals multiple impacts of transposons.</title>
        <authorList>
            <person name="Zhao G."/>
            <person name="Zou C."/>
            <person name="Li K."/>
            <person name="Wang K."/>
            <person name="Li T."/>
            <person name="Gao L."/>
            <person name="Zhang X."/>
            <person name="Wang H."/>
            <person name="Yang Z."/>
            <person name="Liu X."/>
            <person name="Jiang W."/>
            <person name="Mao L."/>
            <person name="Kong X."/>
            <person name="Jiao Y."/>
            <person name="Jia J."/>
        </authorList>
    </citation>
    <scope>NUCLEOTIDE SEQUENCE [LARGE SCALE GENOMIC DNA]</scope>
    <source>
        <strain evidence="3">cv. AL8/78</strain>
    </source>
</reference>
<reference evidence="2" key="4">
    <citation type="submission" date="2019-03" db="UniProtKB">
        <authorList>
            <consortium name="EnsemblPlants"/>
        </authorList>
    </citation>
    <scope>IDENTIFICATION</scope>
</reference>
<reference evidence="2" key="5">
    <citation type="journal article" date="2021" name="G3 (Bethesda)">
        <title>Aegilops tauschii genome assembly Aet v5.0 features greater sequence contiguity and improved annotation.</title>
        <authorList>
            <person name="Wang L."/>
            <person name="Zhu T."/>
            <person name="Rodriguez J.C."/>
            <person name="Deal K.R."/>
            <person name="Dubcovsky J."/>
            <person name="McGuire P.E."/>
            <person name="Lux T."/>
            <person name="Spannagl M."/>
            <person name="Mayer K.F.X."/>
            <person name="Baldrich P."/>
            <person name="Meyers B.C."/>
            <person name="Huo N."/>
            <person name="Gu Y.Q."/>
            <person name="Zhou H."/>
            <person name="Devos K.M."/>
            <person name="Bennetzen J.L."/>
            <person name="Unver T."/>
            <person name="Budak H."/>
            <person name="Gulick P.J."/>
            <person name="Galiba G."/>
            <person name="Kalapos B."/>
            <person name="Nelson D.R."/>
            <person name="Li P."/>
            <person name="You F.M."/>
            <person name="Luo M.C."/>
            <person name="Dvorak J."/>
        </authorList>
    </citation>
    <scope>NUCLEOTIDE SEQUENCE [LARGE SCALE GENOMIC DNA]</scope>
    <source>
        <strain evidence="2">cv. AL8/78</strain>
    </source>
</reference>
<reference evidence="3" key="1">
    <citation type="journal article" date="2014" name="Science">
        <title>Ancient hybridizations among the ancestral genomes of bread wheat.</title>
        <authorList>
            <consortium name="International Wheat Genome Sequencing Consortium,"/>
            <person name="Marcussen T."/>
            <person name="Sandve S.R."/>
            <person name="Heier L."/>
            <person name="Spannagl M."/>
            <person name="Pfeifer M."/>
            <person name="Jakobsen K.S."/>
            <person name="Wulff B.B."/>
            <person name="Steuernagel B."/>
            <person name="Mayer K.F."/>
            <person name="Olsen O.A."/>
        </authorList>
    </citation>
    <scope>NUCLEOTIDE SEQUENCE [LARGE SCALE GENOMIC DNA]</scope>
    <source>
        <strain evidence="3">cv. AL8/78</strain>
    </source>
</reference>
<accession>A0A453GV14</accession>
<feature type="region of interest" description="Disordered" evidence="1">
    <location>
        <begin position="1"/>
        <end position="34"/>
    </location>
</feature>
<dbReference type="EnsemblPlants" id="AET3Gv21223900.8">
    <property type="protein sequence ID" value="AET3Gv21223900.8"/>
    <property type="gene ID" value="AET3Gv21223900"/>
</dbReference>
<sequence>MKPQPLLYKSTGAHEDTKLQHENSKAQKKLTSRGHQENAILINSNQKSIPCNLSHCQLTSHCQLADLCH</sequence>
<dbReference type="AlphaFoldDB" id="A0A453GV14"/>
<protein>
    <submittedName>
        <fullName evidence="2">Uncharacterized protein</fullName>
    </submittedName>
</protein>
<evidence type="ECO:0000313" key="2">
    <source>
        <dbReference type="EnsemblPlants" id="AET3Gv21223900.8"/>
    </source>
</evidence>